<protein>
    <recommendedName>
        <fullName evidence="1">DUF6598 domain-containing protein</fullName>
    </recommendedName>
</protein>
<evidence type="ECO:0000259" key="1">
    <source>
        <dbReference type="Pfam" id="PF20241"/>
    </source>
</evidence>
<keyword evidence="3" id="KW-1185">Reference proteome</keyword>
<name>A0A1E5V315_9POAL</name>
<dbReference type="AlphaFoldDB" id="A0A1E5V315"/>
<accession>A0A1E5V315</accession>
<dbReference type="InterPro" id="IPR046533">
    <property type="entry name" value="DUF6598"/>
</dbReference>
<gene>
    <name evidence="2" type="ORF">BAE44_0019504</name>
</gene>
<dbReference type="PANTHER" id="PTHR33065:SF138">
    <property type="entry name" value="OS09G0442000 PROTEIN"/>
    <property type="match status" value="1"/>
</dbReference>
<dbReference type="PANTHER" id="PTHR33065">
    <property type="entry name" value="OS07G0486400 PROTEIN"/>
    <property type="match status" value="1"/>
</dbReference>
<feature type="domain" description="DUF6598" evidence="1">
    <location>
        <begin position="2"/>
        <end position="186"/>
    </location>
</feature>
<proteinExistence type="predicted"/>
<evidence type="ECO:0000313" key="3">
    <source>
        <dbReference type="Proteomes" id="UP000095767"/>
    </source>
</evidence>
<dbReference type="Pfam" id="PF20241">
    <property type="entry name" value="DUF6598"/>
    <property type="match status" value="1"/>
</dbReference>
<dbReference type="OrthoDB" id="656030at2759"/>
<evidence type="ECO:0000313" key="2">
    <source>
        <dbReference type="EMBL" id="OEL19478.1"/>
    </source>
</evidence>
<dbReference type="Proteomes" id="UP000095767">
    <property type="component" value="Unassembled WGS sequence"/>
</dbReference>
<comment type="caution">
    <text evidence="2">The sequence shown here is derived from an EMBL/GenBank/DDBJ whole genome shotgun (WGS) entry which is preliminary data.</text>
</comment>
<sequence length="192" mass="20928">MAGPKRGIYLQAQALIEFDLRIKRGAAEDEDLQLIDGAATFSELTPFHGVYTQRIPGDHGAAVDISLALLRQAVEARIQIGIRRIPATGLSLSLSCFVSRIRQEIKLFDGVVDKPGNLGVVDKPGNLENSFVVAVVVKSPLALKFKVARADDMGNAVHRFRGYPARVHGRNLDSIPLDFGTIEVQVSWANLD</sequence>
<dbReference type="EMBL" id="LWDX02053410">
    <property type="protein sequence ID" value="OEL19478.1"/>
    <property type="molecule type" value="Genomic_DNA"/>
</dbReference>
<organism evidence="2 3">
    <name type="scientific">Dichanthelium oligosanthes</name>
    <dbReference type="NCBI Taxonomy" id="888268"/>
    <lineage>
        <taxon>Eukaryota</taxon>
        <taxon>Viridiplantae</taxon>
        <taxon>Streptophyta</taxon>
        <taxon>Embryophyta</taxon>
        <taxon>Tracheophyta</taxon>
        <taxon>Spermatophyta</taxon>
        <taxon>Magnoliopsida</taxon>
        <taxon>Liliopsida</taxon>
        <taxon>Poales</taxon>
        <taxon>Poaceae</taxon>
        <taxon>PACMAD clade</taxon>
        <taxon>Panicoideae</taxon>
        <taxon>Panicodae</taxon>
        <taxon>Paniceae</taxon>
        <taxon>Dichantheliinae</taxon>
        <taxon>Dichanthelium</taxon>
    </lineage>
</organism>
<reference evidence="2 3" key="1">
    <citation type="submission" date="2016-09" db="EMBL/GenBank/DDBJ databases">
        <title>The draft genome of Dichanthelium oligosanthes: A C3 panicoid grass species.</title>
        <authorList>
            <person name="Studer A.J."/>
            <person name="Schnable J.C."/>
            <person name="Brutnell T.P."/>
        </authorList>
    </citation>
    <scope>NUCLEOTIDE SEQUENCE [LARGE SCALE GENOMIC DNA]</scope>
    <source>
        <strain evidence="3">cv. Kellogg 1175</strain>
        <tissue evidence="2">Leaf</tissue>
    </source>
</reference>